<evidence type="ECO:0000256" key="1">
    <source>
        <dbReference type="SAM" id="Coils"/>
    </source>
</evidence>
<sequence>MKITPIEIKKKDFGKQKGFMKKGFDTEEVSRFLEFLAEHWEKILDENKESSIRIQYLEKEISTSRENEDALFKTLKTAEDAGANLVDQARRSSEIKIQEAQLKSDVIIKEAQSQARAIVQKAHARARNILDEMVEELRERERDYKVLETHRDNLLIEVRTYIKESLEKIDRLESKTSSEYFEKKIEEAQQILEEKQELLDLQKAKIYQEDEEPEKNEEVTEANVAENNTGSESFFDKIG</sequence>
<dbReference type="RefSeq" id="WP_002696927.1">
    <property type="nucleotide sequence ID" value="NZ_AAWS01000012.1"/>
</dbReference>
<keyword evidence="1" id="KW-0175">Coiled coil</keyword>
<dbReference type="Gene3D" id="6.10.250.660">
    <property type="match status" value="1"/>
</dbReference>
<dbReference type="AlphaFoldDB" id="A1ZKM9"/>
<accession>A1ZKM9</accession>
<dbReference type="PANTHER" id="PTHR35794">
    <property type="entry name" value="CELL DIVISION PROTEIN DIVIVA"/>
    <property type="match status" value="1"/>
</dbReference>
<comment type="caution">
    <text evidence="3">The sequence shown here is derived from an EMBL/GenBank/DDBJ whole genome shotgun (WGS) entry which is preliminary data.</text>
</comment>
<protein>
    <submittedName>
        <fullName evidence="3">Cell-division initiation protein, putative</fullName>
    </submittedName>
</protein>
<feature type="coiled-coil region" evidence="1">
    <location>
        <begin position="178"/>
        <end position="205"/>
    </location>
</feature>
<dbReference type="Pfam" id="PF05103">
    <property type="entry name" value="DivIVA"/>
    <property type="match status" value="1"/>
</dbReference>
<organism evidence="3 4">
    <name type="scientific">Microscilla marina ATCC 23134</name>
    <dbReference type="NCBI Taxonomy" id="313606"/>
    <lineage>
        <taxon>Bacteria</taxon>
        <taxon>Pseudomonadati</taxon>
        <taxon>Bacteroidota</taxon>
        <taxon>Cytophagia</taxon>
        <taxon>Cytophagales</taxon>
        <taxon>Microscillaceae</taxon>
        <taxon>Microscilla</taxon>
    </lineage>
</organism>
<gene>
    <name evidence="3" type="ORF">M23134_02446</name>
</gene>
<dbReference type="OrthoDB" id="9815492at2"/>
<dbReference type="EMBL" id="AAWS01000012">
    <property type="protein sequence ID" value="EAY29255.1"/>
    <property type="molecule type" value="Genomic_DNA"/>
</dbReference>
<dbReference type="PANTHER" id="PTHR35794:SF2">
    <property type="entry name" value="CELL DIVISION PROTEIN DIVIVA"/>
    <property type="match status" value="1"/>
</dbReference>
<dbReference type="eggNOG" id="COG3599">
    <property type="taxonomic scope" value="Bacteria"/>
</dbReference>
<dbReference type="InterPro" id="IPR007793">
    <property type="entry name" value="DivIVA_fam"/>
</dbReference>
<reference evidence="3 4" key="1">
    <citation type="submission" date="2007-01" db="EMBL/GenBank/DDBJ databases">
        <authorList>
            <person name="Haygood M."/>
            <person name="Podell S."/>
            <person name="Anderson C."/>
            <person name="Hopkinson B."/>
            <person name="Roe K."/>
            <person name="Barbeau K."/>
            <person name="Gaasterland T."/>
            <person name="Ferriera S."/>
            <person name="Johnson J."/>
            <person name="Kravitz S."/>
            <person name="Beeson K."/>
            <person name="Sutton G."/>
            <person name="Rogers Y.-H."/>
            <person name="Friedman R."/>
            <person name="Frazier M."/>
            <person name="Venter J.C."/>
        </authorList>
    </citation>
    <scope>NUCLEOTIDE SEQUENCE [LARGE SCALE GENOMIC DNA]</scope>
    <source>
        <strain evidence="3 4">ATCC 23134</strain>
    </source>
</reference>
<evidence type="ECO:0000313" key="4">
    <source>
        <dbReference type="Proteomes" id="UP000004095"/>
    </source>
</evidence>
<name>A1ZKM9_MICM2</name>
<evidence type="ECO:0000313" key="3">
    <source>
        <dbReference type="EMBL" id="EAY29255.1"/>
    </source>
</evidence>
<evidence type="ECO:0000256" key="2">
    <source>
        <dbReference type="SAM" id="MobiDB-lite"/>
    </source>
</evidence>
<feature type="region of interest" description="Disordered" evidence="2">
    <location>
        <begin position="207"/>
        <end position="239"/>
    </location>
</feature>
<keyword evidence="4" id="KW-1185">Reference proteome</keyword>
<dbReference type="Proteomes" id="UP000004095">
    <property type="component" value="Unassembled WGS sequence"/>
</dbReference>
<feature type="coiled-coil region" evidence="1">
    <location>
        <begin position="123"/>
        <end position="150"/>
    </location>
</feature>
<proteinExistence type="predicted"/>